<comment type="caution">
    <text evidence="4">The sequence shown here is derived from an EMBL/GenBank/DDBJ whole genome shotgun (WGS) entry which is preliminary data.</text>
</comment>
<sequence length="400" mass="44125">MAINKLKPEAHSEIEDLLARAEAIGKLAEAEAVEADKNARFSERVAQAIEEAGFHKLMRPRKYGGLQVDLGTYVDIVRTVARHSVAAGWLVYFYSMHELWVAYLPTKGSDEIFKKGGLLADVVAPIGRVEKEGDGYRLYGHWNFCSGVLWSDWVGLGALVELPDGQGPEYCLMAVPKSDFKIVENWDTIGLRASGSNGVVVDGAFVPLHRVFPAGRALATGLPAGKDYDPNDPVYRMPFMPLFLLGFLPVVLGGVDKIVSLFQERTEKRVRVFKMGAKEKEAASSQRVMAEMKIQLHALEGVVNCYVDQLNEWQQEGKIAVSDEERERLFAMRGYVARSSAELALKALLTLGGTSIFKGDPVELVVRDLIAAASHPNQLYEDSMAAYGRTMFGMPGDPVW</sequence>
<dbReference type="Gene3D" id="2.40.110.10">
    <property type="entry name" value="Butyryl-CoA Dehydrogenase, subunit A, domain 2"/>
    <property type="match status" value="1"/>
</dbReference>
<feature type="domain" description="Acyl-CoA dehydrogenase C-terminal" evidence="3">
    <location>
        <begin position="249"/>
        <end position="375"/>
    </location>
</feature>
<dbReference type="InterPro" id="IPR037069">
    <property type="entry name" value="AcylCoA_DH/ox_N_sf"/>
</dbReference>
<dbReference type="GO" id="GO:0050660">
    <property type="term" value="F:flavin adenine dinucleotide binding"/>
    <property type="evidence" value="ECO:0007669"/>
    <property type="project" value="InterPro"/>
</dbReference>
<organism evidence="4 5">
    <name type="scientific">Paenibacillus validus</name>
    <dbReference type="NCBI Taxonomy" id="44253"/>
    <lineage>
        <taxon>Bacteria</taxon>
        <taxon>Bacillati</taxon>
        <taxon>Bacillota</taxon>
        <taxon>Bacilli</taxon>
        <taxon>Bacillales</taxon>
        <taxon>Paenibacillaceae</taxon>
        <taxon>Paenibacillus</taxon>
    </lineage>
</organism>
<dbReference type="GO" id="GO:0006552">
    <property type="term" value="P:L-leucine catabolic process"/>
    <property type="evidence" value="ECO:0007669"/>
    <property type="project" value="TreeGrafter"/>
</dbReference>
<dbReference type="GO" id="GO:0008470">
    <property type="term" value="F:3-methylbutanoyl-CoA dehydrogenase activity"/>
    <property type="evidence" value="ECO:0007669"/>
    <property type="project" value="TreeGrafter"/>
</dbReference>
<dbReference type="Gene3D" id="1.10.540.10">
    <property type="entry name" value="Acyl-CoA dehydrogenase/oxidase, N-terminal domain"/>
    <property type="match status" value="1"/>
</dbReference>
<accession>A0A7X2ZAY1</accession>
<dbReference type="PIRSF" id="PIRSF016578">
    <property type="entry name" value="HsaA"/>
    <property type="match status" value="1"/>
</dbReference>
<keyword evidence="1" id="KW-0560">Oxidoreductase</keyword>
<dbReference type="InterPro" id="IPR046373">
    <property type="entry name" value="Acyl-CoA_Oxase/DH_mid-dom_sf"/>
</dbReference>
<dbReference type="AlphaFoldDB" id="A0A7X2ZAY1"/>
<dbReference type="SUPFAM" id="SSF56645">
    <property type="entry name" value="Acyl-CoA dehydrogenase NM domain-like"/>
    <property type="match status" value="1"/>
</dbReference>
<reference evidence="4 5" key="1">
    <citation type="submission" date="2019-11" db="EMBL/GenBank/DDBJ databases">
        <title>Draft genome sequences of five Paenibacillus species of dairy origin.</title>
        <authorList>
            <person name="Olajide A.M."/>
            <person name="Chen S."/>
            <person name="Lapointe G."/>
        </authorList>
    </citation>
    <scope>NUCLEOTIDE SEQUENCE [LARGE SCALE GENOMIC DNA]</scope>
    <source>
        <strain evidence="4 5">2CS3</strain>
    </source>
</reference>
<dbReference type="InterPro" id="IPR013107">
    <property type="entry name" value="Acyl-CoA_DH_C"/>
</dbReference>
<keyword evidence="5" id="KW-1185">Reference proteome</keyword>
<evidence type="ECO:0000259" key="3">
    <source>
        <dbReference type="Pfam" id="PF08028"/>
    </source>
</evidence>
<dbReference type="PANTHER" id="PTHR43884:SF12">
    <property type="entry name" value="ISOVALERYL-COA DEHYDROGENASE, MITOCHONDRIAL-RELATED"/>
    <property type="match status" value="1"/>
</dbReference>
<gene>
    <name evidence="4" type="ORF">GNP93_12955</name>
</gene>
<evidence type="ECO:0000259" key="2">
    <source>
        <dbReference type="Pfam" id="PF02771"/>
    </source>
</evidence>
<proteinExistence type="predicted"/>
<evidence type="ECO:0000313" key="4">
    <source>
        <dbReference type="EMBL" id="MUG71579.1"/>
    </source>
</evidence>
<name>A0A7X2ZAY1_9BACL</name>
<dbReference type="RefSeq" id="WP_155614800.1">
    <property type="nucleotide sequence ID" value="NZ_WNZX01000010.1"/>
</dbReference>
<evidence type="ECO:0000313" key="5">
    <source>
        <dbReference type="Proteomes" id="UP000450917"/>
    </source>
</evidence>
<dbReference type="Proteomes" id="UP000450917">
    <property type="component" value="Unassembled WGS sequence"/>
</dbReference>
<dbReference type="PANTHER" id="PTHR43884">
    <property type="entry name" value="ACYL-COA DEHYDROGENASE"/>
    <property type="match status" value="1"/>
</dbReference>
<feature type="domain" description="Acyl-CoA dehydrogenase/oxidase N-terminal" evidence="2">
    <location>
        <begin position="29"/>
        <end position="111"/>
    </location>
</feature>
<dbReference type="Pfam" id="PF08028">
    <property type="entry name" value="Acyl-CoA_dh_2"/>
    <property type="match status" value="1"/>
</dbReference>
<protein>
    <submittedName>
        <fullName evidence="4">Acyl-CoA dehydrogenase</fullName>
    </submittedName>
</protein>
<dbReference type="EMBL" id="WNZX01000010">
    <property type="protein sequence ID" value="MUG71579.1"/>
    <property type="molecule type" value="Genomic_DNA"/>
</dbReference>
<evidence type="ECO:0000256" key="1">
    <source>
        <dbReference type="ARBA" id="ARBA00023002"/>
    </source>
</evidence>
<dbReference type="Pfam" id="PF02771">
    <property type="entry name" value="Acyl-CoA_dh_N"/>
    <property type="match status" value="1"/>
</dbReference>
<dbReference type="Gene3D" id="1.20.140.10">
    <property type="entry name" value="Butyryl-CoA Dehydrogenase, subunit A, domain 3"/>
    <property type="match status" value="1"/>
</dbReference>
<dbReference type="InterPro" id="IPR013786">
    <property type="entry name" value="AcylCoA_DH/ox_N"/>
</dbReference>
<dbReference type="InterPro" id="IPR009100">
    <property type="entry name" value="AcylCoA_DH/oxidase_NM_dom_sf"/>
</dbReference>